<dbReference type="PANTHER" id="PTHR33929:SF1">
    <property type="entry name" value="MEMBRANE-ASSOCIATED KINASE REGULATOR 2-RELATED"/>
    <property type="match status" value="1"/>
</dbReference>
<dbReference type="OrthoDB" id="689803at2759"/>
<dbReference type="AlphaFoldDB" id="A0A165XF81"/>
<sequence length="294" mass="32349">MEVLNLLKFWRNPAGGSDDVNVCDTGLDDEDSSLLAETRDFDKFVSKNKSSIFSTRSVGITSSDNDINKHHVHKIFSKKDGQARPSAFNANLYSKQNSLPLETNFKSQSPILILNSSPKNCISMLGFKKSSSSGKIDLTSTTRSTASPKIKESKKCIEEVQNTEDSSSSKYLKVIKPLYVKALKIKIFEQPVPESSRTPGAKQGSRAAVFREVCKKLMKSKSSVRTVPVPAKRRDDSALQQQDGIQSAILYCKRSYSSASTTTISQECAVLSRSASESSCQNGSNKSTDYIEMK</sequence>
<dbReference type="GO" id="GO:0005886">
    <property type="term" value="C:plasma membrane"/>
    <property type="evidence" value="ECO:0007669"/>
    <property type="project" value="InterPro"/>
</dbReference>
<protein>
    <submittedName>
        <fullName evidence="2">Uncharacterized protein</fullName>
    </submittedName>
</protein>
<evidence type="ECO:0000256" key="1">
    <source>
        <dbReference type="SAM" id="MobiDB-lite"/>
    </source>
</evidence>
<dbReference type="EMBL" id="CP093346">
    <property type="protein sequence ID" value="WOG97057.1"/>
    <property type="molecule type" value="Genomic_DNA"/>
</dbReference>
<organism evidence="2 3">
    <name type="scientific">Daucus carota subsp. sativus</name>
    <name type="common">Carrot</name>
    <dbReference type="NCBI Taxonomy" id="79200"/>
    <lineage>
        <taxon>Eukaryota</taxon>
        <taxon>Viridiplantae</taxon>
        <taxon>Streptophyta</taxon>
        <taxon>Embryophyta</taxon>
        <taxon>Tracheophyta</taxon>
        <taxon>Spermatophyta</taxon>
        <taxon>Magnoliopsida</taxon>
        <taxon>eudicotyledons</taxon>
        <taxon>Gunneridae</taxon>
        <taxon>Pentapetalae</taxon>
        <taxon>asterids</taxon>
        <taxon>campanulids</taxon>
        <taxon>Apiales</taxon>
        <taxon>Apiaceae</taxon>
        <taxon>Apioideae</taxon>
        <taxon>Scandiceae</taxon>
        <taxon>Daucinae</taxon>
        <taxon>Daucus</taxon>
        <taxon>Daucus sect. Daucus</taxon>
    </lineage>
</organism>
<dbReference type="PANTHER" id="PTHR33929">
    <property type="entry name" value="MEMBRANE-ASSOCIATED KINASE REGULATOR 2-RELATED"/>
    <property type="match status" value="1"/>
</dbReference>
<accession>A0A165XF81</accession>
<evidence type="ECO:0000313" key="2">
    <source>
        <dbReference type="EMBL" id="WOG97057.1"/>
    </source>
</evidence>
<dbReference type="KEGG" id="dcr:108217762"/>
<name>A0A165XF81_DAUCS</name>
<reference evidence="2" key="2">
    <citation type="submission" date="2022-03" db="EMBL/GenBank/DDBJ databases">
        <title>Draft title - Genomic analysis of global carrot germplasm unveils the trajectory of domestication and the origin of high carotenoid orange carrot.</title>
        <authorList>
            <person name="Iorizzo M."/>
            <person name="Ellison S."/>
            <person name="Senalik D."/>
            <person name="Macko-Podgorni A."/>
            <person name="Grzebelus D."/>
            <person name="Bostan H."/>
            <person name="Rolling W."/>
            <person name="Curaba J."/>
            <person name="Simon P."/>
        </authorList>
    </citation>
    <scope>NUCLEOTIDE SEQUENCE</scope>
    <source>
        <tissue evidence="2">Leaf</tissue>
    </source>
</reference>
<keyword evidence="3" id="KW-1185">Reference proteome</keyword>
<evidence type="ECO:0000313" key="3">
    <source>
        <dbReference type="Proteomes" id="UP000077755"/>
    </source>
</evidence>
<dbReference type="Gramene" id="KZM98113">
    <property type="protein sequence ID" value="KZM98113"/>
    <property type="gene ID" value="DCAR_014525"/>
</dbReference>
<dbReference type="Proteomes" id="UP000077755">
    <property type="component" value="Chromosome 4"/>
</dbReference>
<reference evidence="2" key="1">
    <citation type="journal article" date="2016" name="Nat. Genet.">
        <title>A high-quality carrot genome assembly provides new insights into carotenoid accumulation and asterid genome evolution.</title>
        <authorList>
            <person name="Iorizzo M."/>
            <person name="Ellison S."/>
            <person name="Senalik D."/>
            <person name="Zeng P."/>
            <person name="Satapoomin P."/>
            <person name="Huang J."/>
            <person name="Bowman M."/>
            <person name="Iovene M."/>
            <person name="Sanseverino W."/>
            <person name="Cavagnaro P."/>
            <person name="Yildiz M."/>
            <person name="Macko-Podgorni A."/>
            <person name="Moranska E."/>
            <person name="Grzebelus E."/>
            <person name="Grzebelus D."/>
            <person name="Ashrafi H."/>
            <person name="Zheng Z."/>
            <person name="Cheng S."/>
            <person name="Spooner D."/>
            <person name="Van Deynze A."/>
            <person name="Simon P."/>
        </authorList>
    </citation>
    <scope>NUCLEOTIDE SEQUENCE</scope>
    <source>
        <tissue evidence="2">Leaf</tissue>
    </source>
</reference>
<feature type="compositionally biased region" description="Polar residues" evidence="1">
    <location>
        <begin position="274"/>
        <end position="288"/>
    </location>
</feature>
<proteinExistence type="predicted"/>
<feature type="region of interest" description="Disordered" evidence="1">
    <location>
        <begin position="274"/>
        <end position="294"/>
    </location>
</feature>
<dbReference type="InterPro" id="IPR039619">
    <property type="entry name" value="MAKR2/5"/>
</dbReference>
<gene>
    <name evidence="2" type="ORF">DCAR_0416396</name>
</gene>